<protein>
    <recommendedName>
        <fullName evidence="6">microtubule-severing ATPase</fullName>
        <ecNumber evidence="6">5.6.1.1</ecNumber>
    </recommendedName>
</protein>
<dbReference type="Gene3D" id="3.40.50.300">
    <property type="entry name" value="P-loop containing nucleotide triphosphate hydrolases"/>
    <property type="match status" value="1"/>
</dbReference>
<comment type="catalytic activity">
    <reaction evidence="5">
        <text>n ATP + n H2O + a microtubule = n ADP + n phosphate + (n+1) alpha/beta tubulin heterodimers.</text>
        <dbReference type="EC" id="5.6.1.1"/>
    </reaction>
</comment>
<dbReference type="GO" id="GO:0008568">
    <property type="term" value="F:microtubule severing ATPase activity"/>
    <property type="evidence" value="ECO:0007669"/>
    <property type="project" value="UniProtKB-EC"/>
</dbReference>
<dbReference type="PANTHER" id="PTHR23074:SF86">
    <property type="entry name" value="SPASTIN"/>
    <property type="match status" value="1"/>
</dbReference>
<keyword evidence="11" id="KW-1185">Reference proteome</keyword>
<dbReference type="Pfam" id="PF17862">
    <property type="entry name" value="AAA_lid_3"/>
    <property type="match status" value="1"/>
</dbReference>
<gene>
    <name evidence="10" type="ORF">J8273_3113</name>
</gene>
<name>A0A8J6B9F2_9EUKA</name>
<feature type="domain" description="AAA+ ATPase" evidence="9">
    <location>
        <begin position="246"/>
        <end position="382"/>
    </location>
</feature>
<evidence type="ECO:0000256" key="8">
    <source>
        <dbReference type="SAM" id="MobiDB-lite"/>
    </source>
</evidence>
<organism evidence="10 11">
    <name type="scientific">Carpediemonas membranifera</name>
    <dbReference type="NCBI Taxonomy" id="201153"/>
    <lineage>
        <taxon>Eukaryota</taxon>
        <taxon>Metamonada</taxon>
        <taxon>Carpediemonas-like organisms</taxon>
        <taxon>Carpediemonas</taxon>
    </lineage>
</organism>
<evidence type="ECO:0000259" key="9">
    <source>
        <dbReference type="SMART" id="SM00382"/>
    </source>
</evidence>
<dbReference type="FunFam" id="1.10.8.60:FF:000022">
    <property type="entry name" value="Fidgetin like 1"/>
    <property type="match status" value="1"/>
</dbReference>
<dbReference type="InterPro" id="IPR003593">
    <property type="entry name" value="AAA+_ATPase"/>
</dbReference>
<dbReference type="InterPro" id="IPR050304">
    <property type="entry name" value="MT-severing_AAA_ATPase"/>
</dbReference>
<feature type="region of interest" description="Disordered" evidence="8">
    <location>
        <begin position="156"/>
        <end position="181"/>
    </location>
</feature>
<evidence type="ECO:0000256" key="3">
    <source>
        <dbReference type="ARBA" id="ARBA00022840"/>
    </source>
</evidence>
<dbReference type="PROSITE" id="PS00674">
    <property type="entry name" value="AAA"/>
    <property type="match status" value="1"/>
</dbReference>
<dbReference type="AlphaFoldDB" id="A0A8J6B9F2"/>
<dbReference type="Proteomes" id="UP000717585">
    <property type="component" value="Unassembled WGS sequence"/>
</dbReference>
<dbReference type="PANTHER" id="PTHR23074">
    <property type="entry name" value="AAA DOMAIN-CONTAINING"/>
    <property type="match status" value="1"/>
</dbReference>
<dbReference type="InterPro" id="IPR003959">
    <property type="entry name" value="ATPase_AAA_core"/>
</dbReference>
<evidence type="ECO:0000313" key="11">
    <source>
        <dbReference type="Proteomes" id="UP000717585"/>
    </source>
</evidence>
<dbReference type="OrthoDB" id="10251136at2759"/>
<evidence type="ECO:0000256" key="7">
    <source>
        <dbReference type="RuleBase" id="RU003651"/>
    </source>
</evidence>
<dbReference type="FunFam" id="3.40.50.300:FF:000093">
    <property type="entry name" value="Fidgetin-like 1"/>
    <property type="match status" value="1"/>
</dbReference>
<evidence type="ECO:0000256" key="5">
    <source>
        <dbReference type="ARBA" id="ARBA00036378"/>
    </source>
</evidence>
<dbReference type="EC" id="5.6.1.1" evidence="6"/>
<comment type="caution">
    <text evidence="10">The sequence shown here is derived from an EMBL/GenBank/DDBJ whole genome shotgun (WGS) entry which is preliminary data.</text>
</comment>
<evidence type="ECO:0000256" key="1">
    <source>
        <dbReference type="ARBA" id="ARBA00022701"/>
    </source>
</evidence>
<evidence type="ECO:0000256" key="6">
    <source>
        <dbReference type="ARBA" id="ARBA00038871"/>
    </source>
</evidence>
<dbReference type="GO" id="GO:0005874">
    <property type="term" value="C:microtubule"/>
    <property type="evidence" value="ECO:0007669"/>
    <property type="project" value="UniProtKB-KW"/>
</dbReference>
<dbReference type="GO" id="GO:0016887">
    <property type="term" value="F:ATP hydrolysis activity"/>
    <property type="evidence" value="ECO:0007669"/>
    <property type="project" value="InterPro"/>
</dbReference>
<dbReference type="GO" id="GO:0005524">
    <property type="term" value="F:ATP binding"/>
    <property type="evidence" value="ECO:0007669"/>
    <property type="project" value="UniProtKB-KW"/>
</dbReference>
<dbReference type="CDD" id="cd19509">
    <property type="entry name" value="RecA-like_VPS4-like"/>
    <property type="match status" value="1"/>
</dbReference>
<dbReference type="InterPro" id="IPR041569">
    <property type="entry name" value="AAA_lid_3"/>
</dbReference>
<dbReference type="Pfam" id="PF00004">
    <property type="entry name" value="AAA"/>
    <property type="match status" value="1"/>
</dbReference>
<keyword evidence="2 7" id="KW-0547">Nucleotide-binding</keyword>
<dbReference type="EMBL" id="JAHDYR010000011">
    <property type="protein sequence ID" value="KAG9395537.1"/>
    <property type="molecule type" value="Genomic_DNA"/>
</dbReference>
<sequence>MSQREVDRFYKMAIDATTEGVSAEEQGKISDAAAFYIAAIECANKLFKHADDPNLNTDSINKMNSMLNYYPRCWERITKFKKEKTAKLPNKLPTKKQIPTLEKKLAVYAKIAPPPPAPAPVAQPTRTATIGPSIMAKYGQQAAAIAQATQQAKAAQVPMRLNTAKSQSASKEPPSDDPLVRKIQDHPEASKIDKALRDTILSECVSTSLNVTFDDIAGLSDVKNALNELIVLPALKPEFFTGLRAPPKGLLVYGPPGNGKTMIAKALASETDAVFFSISASSLVSKFVGESEKLMRALFTVAHALQPAIIFIDEIDSILSARSSNEHEASRRLKTEFLVRMDGVVAGDEDRVVVLAATNRPMELDDAVLRRFPKRLLIPLPDAEGRRVMLNTMLRKQKHGLSKSDIAEIAQSTDNYSGSDLAGLAREAAFFPVREVPAAKLKKLNEKDLRQINIEDFRKAMGAVRPSTTPMLMQQLREWTMQYGAIAM</sequence>
<keyword evidence="3 7" id="KW-0067">ATP-binding</keyword>
<comment type="similarity">
    <text evidence="7">Belongs to the AAA ATPase family.</text>
</comment>
<dbReference type="InterPro" id="IPR003960">
    <property type="entry name" value="ATPase_AAA_CS"/>
</dbReference>
<evidence type="ECO:0000313" key="10">
    <source>
        <dbReference type="EMBL" id="KAG9395537.1"/>
    </source>
</evidence>
<evidence type="ECO:0000256" key="2">
    <source>
        <dbReference type="ARBA" id="ARBA00022741"/>
    </source>
</evidence>
<dbReference type="Gene3D" id="1.10.8.60">
    <property type="match status" value="1"/>
</dbReference>
<keyword evidence="1" id="KW-0493">Microtubule</keyword>
<evidence type="ECO:0000256" key="4">
    <source>
        <dbReference type="ARBA" id="ARBA00023235"/>
    </source>
</evidence>
<proteinExistence type="inferred from homology"/>
<accession>A0A8J6B9F2</accession>
<reference evidence="10" key="1">
    <citation type="submission" date="2021-05" db="EMBL/GenBank/DDBJ databases">
        <title>A free-living protist that lacks canonical eukaryotic 1 DNA replication and segregation systems.</title>
        <authorList>
            <person name="Salas-Leiva D.E."/>
            <person name="Tromer E.C."/>
            <person name="Curtis B.A."/>
            <person name="Jerlstrom-Hultqvist J."/>
            <person name="Kolisko M."/>
            <person name="Yi Z."/>
            <person name="Salas-Leiva J.S."/>
            <person name="Gallot-Lavallee L."/>
            <person name="Kops G.J.P.L."/>
            <person name="Archibald J.M."/>
            <person name="Simpson A.G.B."/>
            <person name="Roger A.J."/>
        </authorList>
    </citation>
    <scope>NUCLEOTIDE SEQUENCE</scope>
    <source>
        <strain evidence="10">BICM</strain>
    </source>
</reference>
<dbReference type="SUPFAM" id="SSF52540">
    <property type="entry name" value="P-loop containing nucleoside triphosphate hydrolases"/>
    <property type="match status" value="1"/>
</dbReference>
<dbReference type="InterPro" id="IPR027417">
    <property type="entry name" value="P-loop_NTPase"/>
</dbReference>
<keyword evidence="4" id="KW-0413">Isomerase</keyword>
<dbReference type="SMART" id="SM00382">
    <property type="entry name" value="AAA"/>
    <property type="match status" value="1"/>
</dbReference>